<reference evidence="1" key="1">
    <citation type="journal article" date="2014" name="Int. J. Syst. Evol. Microbiol.">
        <title>Complete genome sequence of Corynebacterium casei LMG S-19264T (=DSM 44701T), isolated from a smear-ripened cheese.</title>
        <authorList>
            <consortium name="US DOE Joint Genome Institute (JGI-PGF)"/>
            <person name="Walter F."/>
            <person name="Albersmeier A."/>
            <person name="Kalinowski J."/>
            <person name="Ruckert C."/>
        </authorList>
    </citation>
    <scope>NUCLEOTIDE SEQUENCE</scope>
    <source>
        <strain evidence="1">CGMCC 1.15082</strain>
    </source>
</reference>
<comment type="caution">
    <text evidence="1">The sequence shown here is derived from an EMBL/GenBank/DDBJ whole genome shotgun (WGS) entry which is preliminary data.</text>
</comment>
<proteinExistence type="predicted"/>
<protein>
    <submittedName>
        <fullName evidence="1">Uncharacterized protein</fullName>
    </submittedName>
</protein>
<accession>A0A916WEQ9</accession>
<dbReference type="AlphaFoldDB" id="A0A916WEQ9"/>
<name>A0A916WEQ9_9HYPH</name>
<sequence>MHASDPLSTIKEFLQPGGRPHMPFWTGLASMGQFSLEAAALGLLTALSWTWAISGGKYAD</sequence>
<keyword evidence="2" id="KW-1185">Reference proteome</keyword>
<dbReference type="EMBL" id="BMHH01000007">
    <property type="protein sequence ID" value="GGA92498.1"/>
    <property type="molecule type" value="Genomic_DNA"/>
</dbReference>
<evidence type="ECO:0000313" key="2">
    <source>
        <dbReference type="Proteomes" id="UP000646478"/>
    </source>
</evidence>
<evidence type="ECO:0000313" key="1">
    <source>
        <dbReference type="EMBL" id="GGA92498.1"/>
    </source>
</evidence>
<gene>
    <name evidence="1" type="ORF">GCM10011491_20650</name>
</gene>
<dbReference type="Proteomes" id="UP000646478">
    <property type="component" value="Unassembled WGS sequence"/>
</dbReference>
<organism evidence="1 2">
    <name type="scientific">Brucella endophytica</name>
    <dbReference type="NCBI Taxonomy" id="1963359"/>
    <lineage>
        <taxon>Bacteria</taxon>
        <taxon>Pseudomonadati</taxon>
        <taxon>Pseudomonadota</taxon>
        <taxon>Alphaproteobacteria</taxon>
        <taxon>Hyphomicrobiales</taxon>
        <taxon>Brucellaceae</taxon>
        <taxon>Brucella/Ochrobactrum group</taxon>
        <taxon>Brucella</taxon>
    </lineage>
</organism>
<reference evidence="1" key="2">
    <citation type="submission" date="2020-09" db="EMBL/GenBank/DDBJ databases">
        <authorList>
            <person name="Sun Q."/>
            <person name="Zhou Y."/>
        </authorList>
    </citation>
    <scope>NUCLEOTIDE SEQUENCE</scope>
    <source>
        <strain evidence="1">CGMCC 1.15082</strain>
    </source>
</reference>